<accession>A0AAU6WGW0</accession>
<protein>
    <submittedName>
        <fullName evidence="1">Uncharacterized protein</fullName>
    </submittedName>
</protein>
<evidence type="ECO:0000313" key="2">
    <source>
        <dbReference type="Proteomes" id="UP001486888"/>
    </source>
</evidence>
<gene>
    <name evidence="1" type="ORF">QMQ05_06865</name>
</gene>
<evidence type="ECO:0000313" key="1">
    <source>
        <dbReference type="EMBL" id="XAO47235.1"/>
    </source>
</evidence>
<dbReference type="EMBL" id="CP125942">
    <property type="protein sequence ID" value="XAO47235.1"/>
    <property type="molecule type" value="Genomic_DNA"/>
</dbReference>
<dbReference type="KEGG" id="gey:QMQ05_06865"/>
<name>A0AAU6WGW0_9MICC</name>
<dbReference type="PROSITE" id="PS51257">
    <property type="entry name" value="PROKAR_LIPOPROTEIN"/>
    <property type="match status" value="1"/>
</dbReference>
<sequence>MSRGKLSTRIIRPALPLLTLIAVALLTASCSMLTSGEAAPGVEVSGQEQESQPSGPLNLPTVPWEGGADYWNAFEKTSAAGWSDSSFFPIALWFNAVSTNEEVQYDKSLGFNTYIGMDPATPYSLFADNGMYWVGSKLNDTFTDESTNWVGEFLGDEVDGRFDVPKGQQMMQDAADSNRDSGRFGYTNYTQIIMAQWMSDQDTQQYVNGYSDVVSLDMYWYTVPFCSQRPLEHAYLFELTEKNCRTASSYGKTMDALRHRDNADGKLQRLWQFVEIYNGGPGQDADYISAITPEQLKGAVMNSLIHEARGIVYFNQSLSGKCVAGALVRQSQIIDHYCAAQQVAAAGEINRQIQSLAQVLNTQSYVFDFGPGLDTMLKTSDGSAYIFAMLDDTLQTGERKFTLPEQLRGKPIEVVDEDRQITPESDGSFTDHFEAESSYHIYKVQL</sequence>
<dbReference type="AlphaFoldDB" id="A0AAU6WGW0"/>
<keyword evidence="2" id="KW-1185">Reference proteome</keyword>
<dbReference type="RefSeq" id="WP_345474098.1">
    <property type="nucleotide sequence ID" value="NZ_CP125942.1"/>
</dbReference>
<proteinExistence type="predicted"/>
<reference evidence="1 2" key="1">
    <citation type="submission" date="2023-05" db="EMBL/GenBank/DDBJ databases">
        <title>Glutamicibacter sp. B1, complete genome.</title>
        <authorList>
            <person name="Long Y.H."/>
            <person name="Fang T."/>
            <person name="Li X.Y."/>
        </authorList>
    </citation>
    <scope>NUCLEOTIDE SEQUENCE [LARGE SCALE GENOMIC DNA]</scope>
    <source>
        <strain evidence="1 2">B1</strain>
    </source>
</reference>
<dbReference type="Proteomes" id="UP001486888">
    <property type="component" value="Chromosome"/>
</dbReference>
<organism evidence="1 2">
    <name type="scientific">Glutamicibacter ectropisis</name>
    <dbReference type="NCBI Taxonomy" id="3046593"/>
    <lineage>
        <taxon>Bacteria</taxon>
        <taxon>Bacillati</taxon>
        <taxon>Actinomycetota</taxon>
        <taxon>Actinomycetes</taxon>
        <taxon>Micrococcales</taxon>
        <taxon>Micrococcaceae</taxon>
        <taxon>Glutamicibacter</taxon>
    </lineage>
</organism>